<dbReference type="InterPro" id="IPR023213">
    <property type="entry name" value="CAT-like_dom_sf"/>
</dbReference>
<evidence type="ECO:0000256" key="4">
    <source>
        <dbReference type="ARBA" id="ARBA00023315"/>
    </source>
</evidence>
<dbReference type="PANTHER" id="PTHR31896">
    <property type="entry name" value="FAMILY REGULATORY PROTEIN, PUTATIVE (AFU_ORTHOLOGUE AFUA_3G14730)-RELATED"/>
    <property type="match status" value="1"/>
</dbReference>
<accession>A0A8K0JAH8</accession>
<evidence type="ECO:0000256" key="3">
    <source>
        <dbReference type="ARBA" id="ARBA00022679"/>
    </source>
</evidence>
<comment type="caution">
    <text evidence="5">The sequence shown here is derived from an EMBL/GenBank/DDBJ whole genome shotgun (WGS) entry which is preliminary data.</text>
</comment>
<comment type="pathway">
    <text evidence="1">Secondary metabolite biosynthesis.</text>
</comment>
<evidence type="ECO:0000256" key="1">
    <source>
        <dbReference type="ARBA" id="ARBA00005179"/>
    </source>
</evidence>
<reference evidence="5" key="1">
    <citation type="journal article" date="2020" name="bioRxiv">
        <title>Whole genome comparisons of ergot fungi reveals the divergence and evolution of species within the genus Claviceps are the result of varying mechanisms driving genome evolution and host range expansion.</title>
        <authorList>
            <person name="Wyka S.A."/>
            <person name="Mondo S.J."/>
            <person name="Liu M."/>
            <person name="Dettman J."/>
            <person name="Nalam V."/>
            <person name="Broders K.D."/>
        </authorList>
    </citation>
    <scope>NUCLEOTIDE SEQUENCE</scope>
    <source>
        <strain evidence="5">CCC 489</strain>
    </source>
</reference>
<dbReference type="EMBL" id="SRPY01000222">
    <property type="protein sequence ID" value="KAG5926952.1"/>
    <property type="molecule type" value="Genomic_DNA"/>
</dbReference>
<dbReference type="GO" id="GO:0016746">
    <property type="term" value="F:acyltransferase activity"/>
    <property type="evidence" value="ECO:0007669"/>
    <property type="project" value="UniProtKB-KW"/>
</dbReference>
<dbReference type="Pfam" id="PF02458">
    <property type="entry name" value="Transferase"/>
    <property type="match status" value="1"/>
</dbReference>
<protein>
    <recommendedName>
        <fullName evidence="7">LysR family regulatory protein</fullName>
    </recommendedName>
</protein>
<keyword evidence="6" id="KW-1185">Reference proteome</keyword>
<dbReference type="Proteomes" id="UP000811619">
    <property type="component" value="Unassembled WGS sequence"/>
</dbReference>
<dbReference type="PANTHER" id="PTHR31896:SF69">
    <property type="entry name" value="FAMILY REGULATORY PROTEIN, PUTATIVE (AFU_ORTHOLOGUE AFUA_3G14730)-RELATED"/>
    <property type="match status" value="1"/>
</dbReference>
<organism evidence="5 6">
    <name type="scientific">Claviceps africana</name>
    <dbReference type="NCBI Taxonomy" id="83212"/>
    <lineage>
        <taxon>Eukaryota</taxon>
        <taxon>Fungi</taxon>
        <taxon>Dikarya</taxon>
        <taxon>Ascomycota</taxon>
        <taxon>Pezizomycotina</taxon>
        <taxon>Sordariomycetes</taxon>
        <taxon>Hypocreomycetidae</taxon>
        <taxon>Hypocreales</taxon>
        <taxon>Clavicipitaceae</taxon>
        <taxon>Claviceps</taxon>
    </lineage>
</organism>
<evidence type="ECO:0000256" key="2">
    <source>
        <dbReference type="ARBA" id="ARBA00009861"/>
    </source>
</evidence>
<evidence type="ECO:0000313" key="6">
    <source>
        <dbReference type="Proteomes" id="UP000811619"/>
    </source>
</evidence>
<dbReference type="AlphaFoldDB" id="A0A8K0JAH8"/>
<dbReference type="InterPro" id="IPR051283">
    <property type="entry name" value="Sec_Metabolite_Acyltrans"/>
</dbReference>
<name>A0A8K0JAH8_9HYPO</name>
<dbReference type="OrthoDB" id="21502at2759"/>
<proteinExistence type="inferred from homology"/>
<sequence length="514" mass="58172">MGLLGAPRQAASPATVPTDTVIPFHFYDDTKNTRGICFDVTFRFDDVLDPKRLRGALSRLLELGNWRKLGARIRRNGRGGLEYHVPRYFDDERPGFAFSVATFESRIDEHPQASRFIRPLDLDSNGLPLTFAIPSVSTGFKSFCRTPGFPDRLHDWLHSDSGQLGIHVMLFQDATLVTVSFLHSLTDMMGLKAILTAWTAVLCGREDLVEPFVGFSEDPLAGLGKRKNDCKPKYVFSDMLITGWSWILFLLRYYFSIEMLWKRREEDRIVFLPARRVQRMRQQAMDELAVAETSNADRSVFISEGDVVFAWWARLVLRAQALPPDRTVHMRNTCCCRSLLKELGLLPPGSSALVSNAVFGALTFLSVRQVQEKPLAFTAHEIRKALIEQRTAEQFEALDAIRRDSLANAGHPAVFGRPDMYMLMISSWAKARLFELDFSAAVLRRGETSAERKNPLGRPSCIQGRSTRDFATRNTGVVIGKDAGGNYWLSYTLQKEAWRAVEQQFLSMPDEEAF</sequence>
<evidence type="ECO:0000313" key="5">
    <source>
        <dbReference type="EMBL" id="KAG5926952.1"/>
    </source>
</evidence>
<gene>
    <name evidence="5" type="ORF">E4U42_002771</name>
</gene>
<evidence type="ECO:0008006" key="7">
    <source>
        <dbReference type="Google" id="ProtNLM"/>
    </source>
</evidence>
<comment type="similarity">
    <text evidence="2">Belongs to the plant acyltransferase family.</text>
</comment>
<dbReference type="Gene3D" id="3.30.559.10">
    <property type="entry name" value="Chloramphenicol acetyltransferase-like domain"/>
    <property type="match status" value="2"/>
</dbReference>
<keyword evidence="3" id="KW-0808">Transferase</keyword>
<keyword evidence="4" id="KW-0012">Acyltransferase</keyword>